<organism evidence="1 2">
    <name type="scientific">Artomyces pyxidatus</name>
    <dbReference type="NCBI Taxonomy" id="48021"/>
    <lineage>
        <taxon>Eukaryota</taxon>
        <taxon>Fungi</taxon>
        <taxon>Dikarya</taxon>
        <taxon>Basidiomycota</taxon>
        <taxon>Agaricomycotina</taxon>
        <taxon>Agaricomycetes</taxon>
        <taxon>Russulales</taxon>
        <taxon>Auriscalpiaceae</taxon>
        <taxon>Artomyces</taxon>
    </lineage>
</organism>
<comment type="caution">
    <text evidence="1">The sequence shown here is derived from an EMBL/GenBank/DDBJ whole genome shotgun (WGS) entry which is preliminary data.</text>
</comment>
<reference evidence="1" key="2">
    <citation type="journal article" date="2022" name="New Phytol.">
        <title>Evolutionary transition to the ectomycorrhizal habit in the genomes of a hyperdiverse lineage of mushroom-forming fungi.</title>
        <authorList>
            <person name="Looney B."/>
            <person name="Miyauchi S."/>
            <person name="Morin E."/>
            <person name="Drula E."/>
            <person name="Courty P.E."/>
            <person name="Kohler A."/>
            <person name="Kuo A."/>
            <person name="LaButti K."/>
            <person name="Pangilinan J."/>
            <person name="Lipzen A."/>
            <person name="Riley R."/>
            <person name="Andreopoulos W."/>
            <person name="He G."/>
            <person name="Johnson J."/>
            <person name="Nolan M."/>
            <person name="Tritt A."/>
            <person name="Barry K.W."/>
            <person name="Grigoriev I.V."/>
            <person name="Nagy L.G."/>
            <person name="Hibbett D."/>
            <person name="Henrissat B."/>
            <person name="Matheny P.B."/>
            <person name="Labbe J."/>
            <person name="Martin F.M."/>
        </authorList>
    </citation>
    <scope>NUCLEOTIDE SEQUENCE</scope>
    <source>
        <strain evidence="1">HHB10654</strain>
    </source>
</reference>
<proteinExistence type="predicted"/>
<keyword evidence="2" id="KW-1185">Reference proteome</keyword>
<dbReference type="Proteomes" id="UP000814140">
    <property type="component" value="Unassembled WGS sequence"/>
</dbReference>
<name>A0ACB8SZ52_9AGAM</name>
<protein>
    <submittedName>
        <fullName evidence="1">Uncharacterized protein</fullName>
    </submittedName>
</protein>
<dbReference type="EMBL" id="MU277212">
    <property type="protein sequence ID" value="KAI0061503.1"/>
    <property type="molecule type" value="Genomic_DNA"/>
</dbReference>
<accession>A0ACB8SZ52</accession>
<sequence length="561" mass="62906">MRTPVRELLLAERDAAAKALLSINARINTAAPVSRLAPEILAQIFSYCAEDEMTWRRKEGAGVGWISVTHVCRRWRQIALDYSRLWRHIILPLNNRLAEEWISRAKAAPITVSWIHASTHKISADRLIPSTLSQVECLDFHEFNGIYAGLLHFVTSPAPLLKEAHIRWLSALPHDLFGGSAPVLRHLSISECTRFPWTSPIISNLVYLKVEYAVRDAHQPIGAELFSAICNAKALKKLALIGCVPRTSPHSTNLTYTPPHLQFLHLSGDAICCIDFVRRIRFPDAGVALRLRCRTFGPATIFLPLLPLLSIAGGASPASFSKFCFEFRSHRTLSLTAERPGGADTPCIDLVCEWDHGGWTFMDLMGAACQALSVEHLVELTVKFLEIDEELTQEIDRARWVSLFGSAKRVSAATICGSAVYSFCEALSLTTHDGRTWQDHDTDGEDAGGDSAWFFLPQLGDLDLFNMKWSHHHTERKLLLSDLLLLSLHARNKGHAPKLQLTVDHCSTRTAEKLRPHLISLQVDEDFFMNVYSKMDWREDEGGEDEDENGESEIDRSMQSN</sequence>
<reference evidence="1" key="1">
    <citation type="submission" date="2021-03" db="EMBL/GenBank/DDBJ databases">
        <authorList>
            <consortium name="DOE Joint Genome Institute"/>
            <person name="Ahrendt S."/>
            <person name="Looney B.P."/>
            <person name="Miyauchi S."/>
            <person name="Morin E."/>
            <person name="Drula E."/>
            <person name="Courty P.E."/>
            <person name="Chicoki N."/>
            <person name="Fauchery L."/>
            <person name="Kohler A."/>
            <person name="Kuo A."/>
            <person name="Labutti K."/>
            <person name="Pangilinan J."/>
            <person name="Lipzen A."/>
            <person name="Riley R."/>
            <person name="Andreopoulos W."/>
            <person name="He G."/>
            <person name="Johnson J."/>
            <person name="Barry K.W."/>
            <person name="Grigoriev I.V."/>
            <person name="Nagy L."/>
            <person name="Hibbett D."/>
            <person name="Henrissat B."/>
            <person name="Matheny P.B."/>
            <person name="Labbe J."/>
            <person name="Martin F."/>
        </authorList>
    </citation>
    <scope>NUCLEOTIDE SEQUENCE</scope>
    <source>
        <strain evidence="1">HHB10654</strain>
    </source>
</reference>
<evidence type="ECO:0000313" key="2">
    <source>
        <dbReference type="Proteomes" id="UP000814140"/>
    </source>
</evidence>
<gene>
    <name evidence="1" type="ORF">BV25DRAFT_1826645</name>
</gene>
<evidence type="ECO:0000313" key="1">
    <source>
        <dbReference type="EMBL" id="KAI0061503.1"/>
    </source>
</evidence>